<dbReference type="EC" id="4.2.1.1" evidence="2"/>
<keyword evidence="5" id="KW-0456">Lyase</keyword>
<dbReference type="InterPro" id="IPR041891">
    <property type="entry name" value="Alpha_CA_prokaryot-like"/>
</dbReference>
<comment type="catalytic activity">
    <reaction evidence="6">
        <text>hydrogencarbonate + H(+) = CO2 + H2O</text>
        <dbReference type="Rhea" id="RHEA:10748"/>
        <dbReference type="ChEBI" id="CHEBI:15377"/>
        <dbReference type="ChEBI" id="CHEBI:15378"/>
        <dbReference type="ChEBI" id="CHEBI:16526"/>
        <dbReference type="ChEBI" id="CHEBI:17544"/>
        <dbReference type="EC" id="4.2.1.1"/>
    </reaction>
</comment>
<evidence type="ECO:0000256" key="4">
    <source>
        <dbReference type="ARBA" id="ARBA00022833"/>
    </source>
</evidence>
<dbReference type="GO" id="GO:0004089">
    <property type="term" value="F:carbonate dehydratase activity"/>
    <property type="evidence" value="ECO:0007669"/>
    <property type="project" value="UniProtKB-EC"/>
</dbReference>
<dbReference type="InterPro" id="IPR001148">
    <property type="entry name" value="CA_dom"/>
</dbReference>
<proteinExistence type="inferred from homology"/>
<dbReference type="RefSeq" id="WP_089073161.1">
    <property type="nucleotide sequence ID" value="NZ_CBCSAM010000013.1"/>
</dbReference>
<accession>A0A220VEA2</accession>
<organism evidence="8 9">
    <name type="scientific">Paraphotobacterium marinum</name>
    <dbReference type="NCBI Taxonomy" id="1755811"/>
    <lineage>
        <taxon>Bacteria</taxon>
        <taxon>Pseudomonadati</taxon>
        <taxon>Pseudomonadota</taxon>
        <taxon>Gammaproteobacteria</taxon>
        <taxon>Vibrionales</taxon>
        <taxon>Vibrionaceae</taxon>
        <taxon>Paraphotobacterium</taxon>
    </lineage>
</organism>
<gene>
    <name evidence="8" type="ORF">CF386_04045</name>
</gene>
<dbReference type="AlphaFoldDB" id="A0A220VEA2"/>
<dbReference type="EMBL" id="CP022355">
    <property type="protein sequence ID" value="ASK78253.1"/>
    <property type="molecule type" value="Genomic_DNA"/>
</dbReference>
<evidence type="ECO:0000256" key="2">
    <source>
        <dbReference type="ARBA" id="ARBA00012925"/>
    </source>
</evidence>
<evidence type="ECO:0000259" key="7">
    <source>
        <dbReference type="PROSITE" id="PS51144"/>
    </source>
</evidence>
<dbReference type="InterPro" id="IPR036398">
    <property type="entry name" value="CA_dom_sf"/>
</dbReference>
<dbReference type="Gene3D" id="3.10.200.10">
    <property type="entry name" value="Alpha carbonic anhydrase"/>
    <property type="match status" value="1"/>
</dbReference>
<evidence type="ECO:0000256" key="6">
    <source>
        <dbReference type="ARBA" id="ARBA00048348"/>
    </source>
</evidence>
<keyword evidence="9" id="KW-1185">Reference proteome</keyword>
<keyword evidence="4" id="KW-0862">Zinc</keyword>
<protein>
    <recommendedName>
        <fullName evidence="2">carbonic anhydrase</fullName>
        <ecNumber evidence="2">4.2.1.1</ecNumber>
    </recommendedName>
</protein>
<evidence type="ECO:0000256" key="5">
    <source>
        <dbReference type="ARBA" id="ARBA00023239"/>
    </source>
</evidence>
<dbReference type="InterPro" id="IPR023561">
    <property type="entry name" value="Carbonic_anhydrase_a-class"/>
</dbReference>
<reference evidence="8 9" key="1">
    <citation type="journal article" date="2016" name="Int. J. Syst. Evol. Microbiol.">
        <title>Paraphotobacterium marinum gen. nov., sp. nov., a member of the family Vibrionaceae, isolated from surface seawater.</title>
        <authorList>
            <person name="Huang Z."/>
            <person name="Dong C."/>
            <person name="Shao Z."/>
        </authorList>
    </citation>
    <scope>NUCLEOTIDE SEQUENCE [LARGE SCALE GENOMIC DNA]</scope>
    <source>
        <strain evidence="8 9">NSCS20N07D</strain>
    </source>
</reference>
<comment type="similarity">
    <text evidence="1">Belongs to the alpha-carbonic anhydrase family.</text>
</comment>
<evidence type="ECO:0000256" key="1">
    <source>
        <dbReference type="ARBA" id="ARBA00010718"/>
    </source>
</evidence>
<dbReference type="CDD" id="cd03124">
    <property type="entry name" value="alpha_CA_prokaryotic_like"/>
    <property type="match status" value="1"/>
</dbReference>
<feature type="domain" description="Alpha-carbonic anhydrase" evidence="7">
    <location>
        <begin position="1"/>
        <end position="220"/>
    </location>
</feature>
<name>A0A220VEA2_9GAMM</name>
<keyword evidence="3" id="KW-0479">Metal-binding</keyword>
<evidence type="ECO:0000313" key="8">
    <source>
        <dbReference type="EMBL" id="ASK78253.1"/>
    </source>
</evidence>
<dbReference type="GO" id="GO:0008270">
    <property type="term" value="F:zinc ion binding"/>
    <property type="evidence" value="ECO:0007669"/>
    <property type="project" value="InterPro"/>
</dbReference>
<dbReference type="PROSITE" id="PS51144">
    <property type="entry name" value="ALPHA_CA_2"/>
    <property type="match status" value="1"/>
</dbReference>
<dbReference type="Pfam" id="PF00194">
    <property type="entry name" value="Carb_anhydrase"/>
    <property type="match status" value="1"/>
</dbReference>
<dbReference type="SMART" id="SM01057">
    <property type="entry name" value="Carb_anhydrase"/>
    <property type="match status" value="1"/>
</dbReference>
<evidence type="ECO:0000256" key="3">
    <source>
        <dbReference type="ARBA" id="ARBA00022723"/>
    </source>
</evidence>
<dbReference type="PANTHER" id="PTHR18952:SF265">
    <property type="entry name" value="CARBONIC ANHYDRASE"/>
    <property type="match status" value="1"/>
</dbReference>
<dbReference type="PANTHER" id="PTHR18952">
    <property type="entry name" value="CARBONIC ANHYDRASE"/>
    <property type="match status" value="1"/>
</dbReference>
<evidence type="ECO:0000313" key="9">
    <source>
        <dbReference type="Proteomes" id="UP000242175"/>
    </source>
</evidence>
<dbReference type="KEGG" id="pmai:CF386_04045"/>
<dbReference type="Proteomes" id="UP000242175">
    <property type="component" value="Chromosome large"/>
</dbReference>
<sequence>MYARAIALLLTLILSVSSFTVICKELNKSPINITANNVIRANLKALDINLSGAVSKVSLGKDVMVAYAKGNNSLIDGSLYNLSQIDFFSPSLHEVSGKKFPLEAQLIFVSKNNKVKIVSILYQTGVYSNNFLSKLINFKNSSDKNNNLSLPIKQILPEGGDYMTYNGSLVTPPFSSGIRWYIMKSLSTITKSQLNKIKSLIRPNNRKIQPLNARFILSNS</sequence>
<dbReference type="SUPFAM" id="SSF51069">
    <property type="entry name" value="Carbonic anhydrase"/>
    <property type="match status" value="1"/>
</dbReference>
<dbReference type="OrthoDB" id="5327615at2"/>